<dbReference type="EMBL" id="JARKNE010000011">
    <property type="protein sequence ID" value="KAK5784254.1"/>
    <property type="molecule type" value="Genomic_DNA"/>
</dbReference>
<protein>
    <submittedName>
        <fullName evidence="1">Uncharacterized protein</fullName>
    </submittedName>
</protein>
<keyword evidence="2" id="KW-1185">Reference proteome</keyword>
<dbReference type="Proteomes" id="UP001358586">
    <property type="component" value="Chromosome 11"/>
</dbReference>
<sequence length="95" mass="10442">MKWNFGRWISCGPWRSERLENEPRGGGKWESAFLLFRSTRESLGGCCGSAIFGLAEIAELSKLLVPDSPICPLPIAHCPLPIANCHVKSSIFLPS</sequence>
<reference evidence="1 2" key="1">
    <citation type="submission" date="2023-03" db="EMBL/GenBank/DDBJ databases">
        <title>WGS of Gossypium arboreum.</title>
        <authorList>
            <person name="Yu D."/>
        </authorList>
    </citation>
    <scope>NUCLEOTIDE SEQUENCE [LARGE SCALE GENOMIC DNA]</scope>
    <source>
        <tissue evidence="1">Leaf</tissue>
    </source>
</reference>
<organism evidence="1 2">
    <name type="scientific">Gossypium arboreum</name>
    <name type="common">Tree cotton</name>
    <name type="synonym">Gossypium nanking</name>
    <dbReference type="NCBI Taxonomy" id="29729"/>
    <lineage>
        <taxon>Eukaryota</taxon>
        <taxon>Viridiplantae</taxon>
        <taxon>Streptophyta</taxon>
        <taxon>Embryophyta</taxon>
        <taxon>Tracheophyta</taxon>
        <taxon>Spermatophyta</taxon>
        <taxon>Magnoliopsida</taxon>
        <taxon>eudicotyledons</taxon>
        <taxon>Gunneridae</taxon>
        <taxon>Pentapetalae</taxon>
        <taxon>rosids</taxon>
        <taxon>malvids</taxon>
        <taxon>Malvales</taxon>
        <taxon>Malvaceae</taxon>
        <taxon>Malvoideae</taxon>
        <taxon>Gossypium</taxon>
    </lineage>
</organism>
<gene>
    <name evidence="1" type="ORF">PVK06_038777</name>
</gene>
<comment type="caution">
    <text evidence="1">The sequence shown here is derived from an EMBL/GenBank/DDBJ whole genome shotgun (WGS) entry which is preliminary data.</text>
</comment>
<accession>A0ABR0N117</accession>
<name>A0ABR0N117_GOSAR</name>
<evidence type="ECO:0000313" key="1">
    <source>
        <dbReference type="EMBL" id="KAK5784254.1"/>
    </source>
</evidence>
<evidence type="ECO:0000313" key="2">
    <source>
        <dbReference type="Proteomes" id="UP001358586"/>
    </source>
</evidence>
<proteinExistence type="predicted"/>